<gene>
    <name evidence="4" type="ORF">g.48408</name>
</gene>
<evidence type="ECO:0000256" key="2">
    <source>
        <dbReference type="ARBA" id="ARBA00023043"/>
    </source>
</evidence>
<dbReference type="InterPro" id="IPR002110">
    <property type="entry name" value="Ankyrin_rpt"/>
</dbReference>
<protein>
    <submittedName>
        <fullName evidence="4">Uncharacterized protein</fullName>
    </submittedName>
</protein>
<evidence type="ECO:0000256" key="1">
    <source>
        <dbReference type="ARBA" id="ARBA00022737"/>
    </source>
</evidence>
<dbReference type="Pfam" id="PF13606">
    <property type="entry name" value="Ank_3"/>
    <property type="match status" value="1"/>
</dbReference>
<keyword evidence="2 3" id="KW-0040">ANK repeat</keyword>
<dbReference type="EMBL" id="GECZ01013030">
    <property type="protein sequence ID" value="JAS56739.1"/>
    <property type="molecule type" value="Transcribed_RNA"/>
</dbReference>
<feature type="repeat" description="ANK" evidence="3">
    <location>
        <begin position="10"/>
        <end position="42"/>
    </location>
</feature>
<dbReference type="InterPro" id="IPR050889">
    <property type="entry name" value="Dendritic_Spine_Reg/Scaffold"/>
</dbReference>
<dbReference type="PROSITE" id="PS50088">
    <property type="entry name" value="ANK_REPEAT"/>
    <property type="match status" value="2"/>
</dbReference>
<dbReference type="SMART" id="SM00248">
    <property type="entry name" value="ANK"/>
    <property type="match status" value="2"/>
</dbReference>
<feature type="repeat" description="ANK" evidence="3">
    <location>
        <begin position="77"/>
        <end position="100"/>
    </location>
</feature>
<organism evidence="4">
    <name type="scientific">Cuerna arida</name>
    <dbReference type="NCBI Taxonomy" id="1464854"/>
    <lineage>
        <taxon>Eukaryota</taxon>
        <taxon>Metazoa</taxon>
        <taxon>Ecdysozoa</taxon>
        <taxon>Arthropoda</taxon>
        <taxon>Hexapoda</taxon>
        <taxon>Insecta</taxon>
        <taxon>Pterygota</taxon>
        <taxon>Neoptera</taxon>
        <taxon>Paraneoptera</taxon>
        <taxon>Hemiptera</taxon>
        <taxon>Auchenorrhyncha</taxon>
        <taxon>Membracoidea</taxon>
        <taxon>Cicadellidae</taxon>
        <taxon>Cicadellinae</taxon>
        <taxon>Proconiini</taxon>
        <taxon>Cuerna</taxon>
    </lineage>
</organism>
<name>A0A1B6G2R9_9HEMI</name>
<keyword evidence="1" id="KW-0677">Repeat</keyword>
<dbReference type="PROSITE" id="PS50297">
    <property type="entry name" value="ANK_REP_REGION"/>
    <property type="match status" value="2"/>
</dbReference>
<dbReference type="SUPFAM" id="SSF48403">
    <property type="entry name" value="Ankyrin repeat"/>
    <property type="match status" value="1"/>
</dbReference>
<dbReference type="Gene3D" id="1.25.40.20">
    <property type="entry name" value="Ankyrin repeat-containing domain"/>
    <property type="match status" value="1"/>
</dbReference>
<proteinExistence type="predicted"/>
<dbReference type="AlphaFoldDB" id="A0A1B6G2R9"/>
<evidence type="ECO:0000256" key="3">
    <source>
        <dbReference type="PROSITE-ProRule" id="PRU00023"/>
    </source>
</evidence>
<feature type="non-terminal residue" evidence="4">
    <location>
        <position position="100"/>
    </location>
</feature>
<dbReference type="PANTHER" id="PTHR24166:SF48">
    <property type="entry name" value="PROTEIN VAPYRIN"/>
    <property type="match status" value="1"/>
</dbReference>
<accession>A0A1B6G2R9</accession>
<dbReference type="InterPro" id="IPR036770">
    <property type="entry name" value="Ankyrin_rpt-contain_sf"/>
</dbReference>
<reference evidence="4" key="1">
    <citation type="submission" date="2015-11" db="EMBL/GenBank/DDBJ databases">
        <title>De novo transcriptome assembly of four potential Pierce s Disease insect vectors from Arizona vineyards.</title>
        <authorList>
            <person name="Tassone E.E."/>
        </authorList>
    </citation>
    <scope>NUCLEOTIDE SEQUENCE</scope>
</reference>
<evidence type="ECO:0000313" key="4">
    <source>
        <dbReference type="EMBL" id="JAS56739.1"/>
    </source>
</evidence>
<feature type="non-terminal residue" evidence="4">
    <location>
        <position position="1"/>
    </location>
</feature>
<dbReference type="Pfam" id="PF12796">
    <property type="entry name" value="Ank_2"/>
    <property type="match status" value="1"/>
</dbReference>
<sequence>GLDEQHRDNSGWTPLHYATVENHRAVCELLLESGACVDVSDNEGRTAVMLASECGYVALVHLFVLQFDAKCDKKPHDGRTALRLAAIENHTEIVDFLITT</sequence>
<dbReference type="PANTHER" id="PTHR24166">
    <property type="entry name" value="ROLLING PEBBLES, ISOFORM B"/>
    <property type="match status" value="1"/>
</dbReference>